<name>A0A422MY70_9TRYP</name>
<gene>
    <name evidence="2" type="ORF">Tco025E_09279</name>
</gene>
<dbReference type="AlphaFoldDB" id="A0A422MY70"/>
<keyword evidence="3" id="KW-1185">Reference proteome</keyword>
<dbReference type="GeneID" id="40322890"/>
<evidence type="ECO:0000256" key="1">
    <source>
        <dbReference type="SAM" id="MobiDB-lite"/>
    </source>
</evidence>
<proteinExistence type="predicted"/>
<protein>
    <submittedName>
        <fullName evidence="2">Uncharacterized protein</fullName>
    </submittedName>
</protein>
<comment type="caution">
    <text evidence="2">The sequence shown here is derived from an EMBL/GenBank/DDBJ whole genome shotgun (WGS) entry which is preliminary data.</text>
</comment>
<dbReference type="RefSeq" id="XP_029223789.1">
    <property type="nucleotide sequence ID" value="XM_029376100.1"/>
</dbReference>
<organism evidence="2 3">
    <name type="scientific">Trypanosoma conorhini</name>
    <dbReference type="NCBI Taxonomy" id="83891"/>
    <lineage>
        <taxon>Eukaryota</taxon>
        <taxon>Discoba</taxon>
        <taxon>Euglenozoa</taxon>
        <taxon>Kinetoplastea</taxon>
        <taxon>Metakinetoplastina</taxon>
        <taxon>Trypanosomatida</taxon>
        <taxon>Trypanosomatidae</taxon>
        <taxon>Trypanosoma</taxon>
    </lineage>
</organism>
<dbReference type="EMBL" id="MKKU01001056">
    <property type="protein sequence ID" value="RNE98194.1"/>
    <property type="molecule type" value="Genomic_DNA"/>
</dbReference>
<accession>A0A422MY70</accession>
<dbReference type="Proteomes" id="UP000284403">
    <property type="component" value="Unassembled WGS sequence"/>
</dbReference>
<evidence type="ECO:0000313" key="3">
    <source>
        <dbReference type="Proteomes" id="UP000284403"/>
    </source>
</evidence>
<feature type="non-terminal residue" evidence="2">
    <location>
        <position position="1"/>
    </location>
</feature>
<evidence type="ECO:0000313" key="2">
    <source>
        <dbReference type="EMBL" id="RNE98194.1"/>
    </source>
</evidence>
<feature type="compositionally biased region" description="Basic residues" evidence="1">
    <location>
        <begin position="106"/>
        <end position="122"/>
    </location>
</feature>
<sequence>RTAATRRYWQCYGATRWRVQPPGGKSAAPEQGLLHTAPPAPPGRPRFASDIAKQAPAGLHRMDPLPRPAGRATKATKKMATWTRSGAQTRGAAFRDGGPKATAGTPRRRTAHSQQSARRRGAKLVASQAGKG</sequence>
<feature type="region of interest" description="Disordered" evidence="1">
    <location>
        <begin position="17"/>
        <end position="132"/>
    </location>
</feature>
<reference evidence="2 3" key="1">
    <citation type="journal article" date="2018" name="BMC Genomics">
        <title>Genomic comparison of Trypanosoma conorhini and Trypanosoma rangeli to Trypanosoma cruzi strains of high and low virulence.</title>
        <authorList>
            <person name="Bradwell K.R."/>
            <person name="Koparde V.N."/>
            <person name="Matveyev A.V."/>
            <person name="Serrano M.G."/>
            <person name="Alves J.M."/>
            <person name="Parikh H."/>
            <person name="Huang B."/>
            <person name="Lee V."/>
            <person name="Espinosa-Alvarez O."/>
            <person name="Ortiz P.A."/>
            <person name="Costa-Martins A.G."/>
            <person name="Teixeira M.M."/>
            <person name="Buck G.A."/>
        </authorList>
    </citation>
    <scope>NUCLEOTIDE SEQUENCE [LARGE SCALE GENOMIC DNA]</scope>
    <source>
        <strain evidence="2 3">025E</strain>
    </source>
</reference>